<accession>A0A7V7QIC1</accession>
<dbReference type="RefSeq" id="WP_151147365.1">
    <property type="nucleotide sequence ID" value="NZ_WAGX01000007.1"/>
</dbReference>
<evidence type="ECO:0000256" key="6">
    <source>
        <dbReference type="ARBA" id="ARBA00023136"/>
    </source>
</evidence>
<dbReference type="Pfam" id="PF00664">
    <property type="entry name" value="ABC_membrane"/>
    <property type="match status" value="1"/>
</dbReference>
<evidence type="ECO:0000259" key="9">
    <source>
        <dbReference type="PROSITE" id="PS50893"/>
    </source>
</evidence>
<protein>
    <submittedName>
        <fullName evidence="11">ABC transporter ATP-binding protein</fullName>
    </submittedName>
</protein>
<dbReference type="InterPro" id="IPR039421">
    <property type="entry name" value="Type_1_exporter"/>
</dbReference>
<comment type="subcellular location">
    <subcellularLocation>
        <location evidence="1">Cell membrane</location>
        <topology evidence="1">Multi-pass membrane protein</topology>
    </subcellularLocation>
</comment>
<dbReference type="InterPro" id="IPR036640">
    <property type="entry name" value="ABC1_TM_sf"/>
</dbReference>
<dbReference type="SUPFAM" id="SSF52540">
    <property type="entry name" value="P-loop containing nucleoside triphosphate hydrolases"/>
    <property type="match status" value="1"/>
</dbReference>
<feature type="transmembrane region" description="Helical" evidence="8">
    <location>
        <begin position="265"/>
        <end position="287"/>
    </location>
</feature>
<dbReference type="InterPro" id="IPR017871">
    <property type="entry name" value="ABC_transporter-like_CS"/>
</dbReference>
<gene>
    <name evidence="11" type="ORF">F7O84_15615</name>
</gene>
<feature type="transmembrane region" description="Helical" evidence="8">
    <location>
        <begin position="296"/>
        <end position="316"/>
    </location>
</feature>
<evidence type="ECO:0000256" key="7">
    <source>
        <dbReference type="SAM" id="Coils"/>
    </source>
</evidence>
<evidence type="ECO:0000313" key="11">
    <source>
        <dbReference type="EMBL" id="KAB1435804.1"/>
    </source>
</evidence>
<dbReference type="EMBL" id="WAGX01000007">
    <property type="protein sequence ID" value="KAB1435804.1"/>
    <property type="molecule type" value="Genomic_DNA"/>
</dbReference>
<dbReference type="InterPro" id="IPR027417">
    <property type="entry name" value="P-loop_NTPase"/>
</dbReference>
<dbReference type="InterPro" id="IPR003439">
    <property type="entry name" value="ABC_transporter-like_ATP-bd"/>
</dbReference>
<dbReference type="Gene3D" id="1.20.1560.10">
    <property type="entry name" value="ABC transporter type 1, transmembrane domain"/>
    <property type="match status" value="1"/>
</dbReference>
<keyword evidence="4 11" id="KW-0067">ATP-binding</keyword>
<reference evidence="11 12" key="2">
    <citation type="submission" date="2020-02" db="EMBL/GenBank/DDBJ databases">
        <title>Candidatus Galacturonibacter soehngenii shows hetero-acetogenic catabolism of galacturonic acid but lacks a canonical carbon monoxide dehydrogenase/acetyl-CoA synthase complex.</title>
        <authorList>
            <person name="Diender M."/>
            <person name="Stouten G.R."/>
            <person name="Petersen J.F."/>
            <person name="Nielsen P.H."/>
            <person name="Dueholm M.S."/>
            <person name="Pronk J.T."/>
            <person name="Van Loosdrecht M.C.M."/>
        </authorList>
    </citation>
    <scope>NUCLEOTIDE SEQUENCE [LARGE SCALE GENOMIC DNA]</scope>
    <source>
        <strain evidence="11">GalUA</strain>
    </source>
</reference>
<keyword evidence="2 8" id="KW-0812">Transmembrane</keyword>
<feature type="transmembrane region" description="Helical" evidence="8">
    <location>
        <begin position="36"/>
        <end position="54"/>
    </location>
</feature>
<comment type="caution">
    <text evidence="11">The sequence shown here is derived from an EMBL/GenBank/DDBJ whole genome shotgun (WGS) entry which is preliminary data.</text>
</comment>
<evidence type="ECO:0000313" key="12">
    <source>
        <dbReference type="Proteomes" id="UP000461768"/>
    </source>
</evidence>
<keyword evidence="12" id="KW-1185">Reference proteome</keyword>
<proteinExistence type="predicted"/>
<dbReference type="SMART" id="SM00382">
    <property type="entry name" value="AAA"/>
    <property type="match status" value="1"/>
</dbReference>
<evidence type="ECO:0000256" key="5">
    <source>
        <dbReference type="ARBA" id="ARBA00022989"/>
    </source>
</evidence>
<keyword evidence="3" id="KW-0547">Nucleotide-binding</keyword>
<dbReference type="Gene3D" id="3.40.50.300">
    <property type="entry name" value="P-loop containing nucleotide triphosphate hydrolases"/>
    <property type="match status" value="1"/>
</dbReference>
<dbReference type="InterPro" id="IPR003593">
    <property type="entry name" value="AAA+_ATPase"/>
</dbReference>
<dbReference type="InterPro" id="IPR011527">
    <property type="entry name" value="ABC1_TM_dom"/>
</dbReference>
<keyword evidence="5 8" id="KW-1133">Transmembrane helix</keyword>
<evidence type="ECO:0000259" key="10">
    <source>
        <dbReference type="PROSITE" id="PS50929"/>
    </source>
</evidence>
<dbReference type="Proteomes" id="UP000461768">
    <property type="component" value="Unassembled WGS sequence"/>
</dbReference>
<dbReference type="GO" id="GO:0016887">
    <property type="term" value="F:ATP hydrolysis activity"/>
    <property type="evidence" value="ECO:0007669"/>
    <property type="project" value="InterPro"/>
</dbReference>
<dbReference type="Pfam" id="PF00005">
    <property type="entry name" value="ABC_tran"/>
    <property type="match status" value="1"/>
</dbReference>
<evidence type="ECO:0000256" key="1">
    <source>
        <dbReference type="ARBA" id="ARBA00004651"/>
    </source>
</evidence>
<keyword evidence="6 8" id="KW-0472">Membrane</keyword>
<dbReference type="GO" id="GO:0005886">
    <property type="term" value="C:plasma membrane"/>
    <property type="evidence" value="ECO:0007669"/>
    <property type="project" value="UniProtKB-SubCell"/>
</dbReference>
<feature type="transmembrane region" description="Helical" evidence="8">
    <location>
        <begin position="12"/>
        <end position="30"/>
    </location>
</feature>
<feature type="transmembrane region" description="Helical" evidence="8">
    <location>
        <begin position="177"/>
        <end position="196"/>
    </location>
</feature>
<sequence length="568" mass="62376">MKSTQKQRSGFGVMLGLIGMIKPLMGYMILALTMGTIGNLCATFITVFGAYGVIKAVATISGNAAFFGTWFTLTFKEVCIIMALLSVVRAFLKYAEQACNHYIAFKLLARIRDMIFAALRRITPAKLEGKEKGNLISLITSDVELLEVFYAHTISPIAIAVLTSVIMVCYIGQGSWLLGLIALIFYVLVGGIIPVINGKMGEEKGSTYRKCMGVLNTIVLDNLRGIGEILQYNQAQSRKDKMELQTKELNRTQKVLKKLESTQGAITNTIIMLGGAVMLTISCFLVMEGKLSFSQALLATVAMMSSFGPTAALGSLSNNLHQTLACGNRVLNLLDEEPLVKDIKDGVSFKNGTLKAKDVVFAYPTNCKEKVLNHYSETFEKGKITGIIGPSGCGKSTLLKLFMRFFEADEGKLTYQDLDVNTINTSELRNHISYVTQETHLFQDTIENNIRVAKEDASLKEIILACKKASIHDFIMKLPKGYQTRLSELGESLSGGERQRIGIARAFLHNADILFLDEPTSNLDSLNEAVILEALAKEKADKTVVLVSHRKSTMGIADRVIAMNEIVL</sequence>
<dbReference type="GO" id="GO:0005524">
    <property type="term" value="F:ATP binding"/>
    <property type="evidence" value="ECO:0007669"/>
    <property type="project" value="UniProtKB-KW"/>
</dbReference>
<dbReference type="OrthoDB" id="9762778at2"/>
<dbReference type="PANTHER" id="PTHR43394:SF1">
    <property type="entry name" value="ATP-BINDING CASSETTE SUB-FAMILY B MEMBER 10, MITOCHONDRIAL"/>
    <property type="match status" value="1"/>
</dbReference>
<dbReference type="GO" id="GO:0015421">
    <property type="term" value="F:ABC-type oligopeptide transporter activity"/>
    <property type="evidence" value="ECO:0007669"/>
    <property type="project" value="TreeGrafter"/>
</dbReference>
<feature type="domain" description="ABC transporter" evidence="9">
    <location>
        <begin position="354"/>
        <end position="568"/>
    </location>
</feature>
<reference evidence="11 12" key="1">
    <citation type="submission" date="2019-09" db="EMBL/GenBank/DDBJ databases">
        <authorList>
            <person name="Valk L.C."/>
        </authorList>
    </citation>
    <scope>NUCLEOTIDE SEQUENCE [LARGE SCALE GENOMIC DNA]</scope>
    <source>
        <strain evidence="11">GalUA</strain>
    </source>
</reference>
<evidence type="ECO:0000256" key="8">
    <source>
        <dbReference type="SAM" id="Phobius"/>
    </source>
</evidence>
<keyword evidence="7" id="KW-0175">Coiled coil</keyword>
<organism evidence="11 12">
    <name type="scientific">Candidatus Galacturonatibacter soehngenii</name>
    <dbReference type="NCBI Taxonomy" id="2307010"/>
    <lineage>
        <taxon>Bacteria</taxon>
        <taxon>Bacillati</taxon>
        <taxon>Bacillota</taxon>
        <taxon>Clostridia</taxon>
        <taxon>Lachnospirales</taxon>
        <taxon>Lachnospiraceae</taxon>
        <taxon>Candidatus Galacturonatibacter</taxon>
    </lineage>
</organism>
<name>A0A7V7QIC1_9FIRM</name>
<evidence type="ECO:0000256" key="4">
    <source>
        <dbReference type="ARBA" id="ARBA00022840"/>
    </source>
</evidence>
<dbReference type="AlphaFoldDB" id="A0A7V7QIC1"/>
<dbReference type="PROSITE" id="PS50929">
    <property type="entry name" value="ABC_TM1F"/>
    <property type="match status" value="1"/>
</dbReference>
<evidence type="ECO:0000256" key="3">
    <source>
        <dbReference type="ARBA" id="ARBA00022741"/>
    </source>
</evidence>
<feature type="coiled-coil region" evidence="7">
    <location>
        <begin position="232"/>
        <end position="262"/>
    </location>
</feature>
<dbReference type="PROSITE" id="PS50893">
    <property type="entry name" value="ABC_TRANSPORTER_2"/>
    <property type="match status" value="1"/>
</dbReference>
<dbReference type="PROSITE" id="PS00211">
    <property type="entry name" value="ABC_TRANSPORTER_1"/>
    <property type="match status" value="1"/>
</dbReference>
<feature type="transmembrane region" description="Helical" evidence="8">
    <location>
        <begin position="149"/>
        <end position="170"/>
    </location>
</feature>
<feature type="domain" description="ABC transmembrane type-1" evidence="10">
    <location>
        <begin position="35"/>
        <end position="322"/>
    </location>
</feature>
<dbReference type="PANTHER" id="PTHR43394">
    <property type="entry name" value="ATP-DEPENDENT PERMEASE MDL1, MITOCHONDRIAL"/>
    <property type="match status" value="1"/>
</dbReference>
<feature type="transmembrane region" description="Helical" evidence="8">
    <location>
        <begin position="66"/>
        <end position="88"/>
    </location>
</feature>
<dbReference type="SUPFAM" id="SSF90123">
    <property type="entry name" value="ABC transporter transmembrane region"/>
    <property type="match status" value="1"/>
</dbReference>
<evidence type="ECO:0000256" key="2">
    <source>
        <dbReference type="ARBA" id="ARBA00022692"/>
    </source>
</evidence>